<organism evidence="2 3">
    <name type="scientific">Steinernema carpocapsae</name>
    <name type="common">Entomopathogenic nematode</name>
    <dbReference type="NCBI Taxonomy" id="34508"/>
    <lineage>
        <taxon>Eukaryota</taxon>
        <taxon>Metazoa</taxon>
        <taxon>Ecdysozoa</taxon>
        <taxon>Nematoda</taxon>
        <taxon>Chromadorea</taxon>
        <taxon>Rhabditida</taxon>
        <taxon>Tylenchina</taxon>
        <taxon>Panagrolaimomorpha</taxon>
        <taxon>Strongyloidoidea</taxon>
        <taxon>Steinernematidae</taxon>
        <taxon>Steinernema</taxon>
    </lineage>
</organism>
<gene>
    <name evidence="2" type="ORF">L596_006276</name>
</gene>
<proteinExistence type="predicted"/>
<feature type="compositionally biased region" description="Polar residues" evidence="1">
    <location>
        <begin position="47"/>
        <end position="58"/>
    </location>
</feature>
<dbReference type="EMBL" id="CM016762">
    <property type="protein sequence ID" value="TMS39803.1"/>
    <property type="molecule type" value="Genomic_DNA"/>
</dbReference>
<keyword evidence="3" id="KW-1185">Reference proteome</keyword>
<accession>A0A4V6I914</accession>
<name>A0A4V6I914_STECR</name>
<dbReference type="AlphaFoldDB" id="A0A4V6I914"/>
<dbReference type="Proteomes" id="UP000298663">
    <property type="component" value="Chromosome X"/>
</dbReference>
<evidence type="ECO:0000313" key="3">
    <source>
        <dbReference type="Proteomes" id="UP000298663"/>
    </source>
</evidence>
<feature type="region of interest" description="Disordered" evidence="1">
    <location>
        <begin position="32"/>
        <end position="67"/>
    </location>
</feature>
<feature type="compositionally biased region" description="Acidic residues" evidence="1">
    <location>
        <begin position="32"/>
        <end position="44"/>
    </location>
</feature>
<protein>
    <submittedName>
        <fullName evidence="2">Uncharacterized protein</fullName>
    </submittedName>
</protein>
<sequence length="268" mass="30800">MCFYYQKCYDQIGWLRTKLFAALAEIREDASELETLDETQEEDGDRTSTSSELTGNTEESSEAIGHQRKLLTDEKATRLHNEELSRPTASTGFKNFYCSTEERMELQRKLMDSHLSLGFANIKREEVRKKLQNQFRSRVDLCWLKLGSVNRSLHFTEGVLDRLITSSMIHAANLVNSKFHFNILTALTVPPFIWQVCQNIYVQIAIACASDDNILETQPTFPVNDIPEFVGGHWDRAVQETPDLYRGFIGWVKEKKRILNKASSTLKP</sequence>
<evidence type="ECO:0000256" key="1">
    <source>
        <dbReference type="SAM" id="MobiDB-lite"/>
    </source>
</evidence>
<evidence type="ECO:0000313" key="2">
    <source>
        <dbReference type="EMBL" id="TMS39803.1"/>
    </source>
</evidence>
<reference evidence="2 3" key="1">
    <citation type="journal article" date="2015" name="Genome Biol.">
        <title>Comparative genomics of Steinernema reveals deeply conserved gene regulatory networks.</title>
        <authorList>
            <person name="Dillman A.R."/>
            <person name="Macchietto M."/>
            <person name="Porter C.F."/>
            <person name="Rogers A."/>
            <person name="Williams B."/>
            <person name="Antoshechkin I."/>
            <person name="Lee M.M."/>
            <person name="Goodwin Z."/>
            <person name="Lu X."/>
            <person name="Lewis E.E."/>
            <person name="Goodrich-Blair H."/>
            <person name="Stock S.P."/>
            <person name="Adams B.J."/>
            <person name="Sternberg P.W."/>
            <person name="Mortazavi A."/>
        </authorList>
    </citation>
    <scope>NUCLEOTIDE SEQUENCE [LARGE SCALE GENOMIC DNA]</scope>
    <source>
        <strain evidence="2 3">ALL</strain>
    </source>
</reference>
<reference evidence="2 3" key="2">
    <citation type="journal article" date="2019" name="G3 (Bethesda)">
        <title>Hybrid Assembly of the Genome of the Entomopathogenic Nematode Steinernema carpocapsae Identifies the X-Chromosome.</title>
        <authorList>
            <person name="Serra L."/>
            <person name="Macchietto M."/>
            <person name="Macias-Munoz A."/>
            <person name="McGill C.J."/>
            <person name="Rodriguez I.M."/>
            <person name="Rodriguez B."/>
            <person name="Murad R."/>
            <person name="Mortazavi A."/>
        </authorList>
    </citation>
    <scope>NUCLEOTIDE SEQUENCE [LARGE SCALE GENOMIC DNA]</scope>
    <source>
        <strain evidence="2 3">ALL</strain>
    </source>
</reference>